<evidence type="ECO:0000313" key="7">
    <source>
        <dbReference type="EMBL" id="MBL0706615.1"/>
    </source>
</evidence>
<dbReference type="PANTHER" id="PTHR18895:SF74">
    <property type="entry name" value="MTRF1L RELEASE FACTOR GLUTAMINE METHYLTRANSFERASE"/>
    <property type="match status" value="1"/>
</dbReference>
<protein>
    <recommendedName>
        <fullName evidence="1">peptide chain release factor N(5)-glutamine methyltransferase</fullName>
        <ecNumber evidence="1">2.1.1.297</ecNumber>
    </recommendedName>
</protein>
<accession>A0ABS1K512</accession>
<dbReference type="InterPro" id="IPR004556">
    <property type="entry name" value="HemK-like"/>
</dbReference>
<dbReference type="Pfam" id="PF05175">
    <property type="entry name" value="MTS"/>
    <property type="match status" value="1"/>
</dbReference>
<evidence type="ECO:0000256" key="1">
    <source>
        <dbReference type="ARBA" id="ARBA00012771"/>
    </source>
</evidence>
<sequence>MPVTSAWPEPAEQALLDVAGRLRAAGCVYAEDEAALLLEAAGEGAALDRLVARRAAGEPLEHLLGWAEFAGLRIAVGPGVFVPRRRSELLVRLAAEHLSRPPAVIVDLCCGSAALGAALAARLASAGWAPGNSEVHATDVDPAVADYARRNLDLAAPSGTRVYTGDLYEPLSDSLRGRVDVILANAPYVPTDEIRFMPTEARDHEPAAALDGGADGLDLHRRIAAEAPRWLAPGGILLMEVSEAQAPEALRILAGVGLDARSEEDEELGAVAVAGIREHGAPRRL</sequence>
<evidence type="ECO:0000256" key="4">
    <source>
        <dbReference type="ARBA" id="ARBA00022691"/>
    </source>
</evidence>
<evidence type="ECO:0000256" key="3">
    <source>
        <dbReference type="ARBA" id="ARBA00022679"/>
    </source>
</evidence>
<dbReference type="Proteomes" id="UP000639051">
    <property type="component" value="Unassembled WGS sequence"/>
</dbReference>
<evidence type="ECO:0000256" key="5">
    <source>
        <dbReference type="ARBA" id="ARBA00048391"/>
    </source>
</evidence>
<comment type="catalytic activity">
    <reaction evidence="5">
        <text>L-glutaminyl-[peptide chain release factor] + S-adenosyl-L-methionine = N(5)-methyl-L-glutaminyl-[peptide chain release factor] + S-adenosyl-L-homocysteine + H(+)</text>
        <dbReference type="Rhea" id="RHEA:42896"/>
        <dbReference type="Rhea" id="RHEA-COMP:10271"/>
        <dbReference type="Rhea" id="RHEA-COMP:10272"/>
        <dbReference type="ChEBI" id="CHEBI:15378"/>
        <dbReference type="ChEBI" id="CHEBI:30011"/>
        <dbReference type="ChEBI" id="CHEBI:57856"/>
        <dbReference type="ChEBI" id="CHEBI:59789"/>
        <dbReference type="ChEBI" id="CHEBI:61891"/>
        <dbReference type="EC" id="2.1.1.297"/>
    </reaction>
</comment>
<dbReference type="InterPro" id="IPR029063">
    <property type="entry name" value="SAM-dependent_MTases_sf"/>
</dbReference>
<evidence type="ECO:0000313" key="8">
    <source>
        <dbReference type="Proteomes" id="UP000639051"/>
    </source>
</evidence>
<evidence type="ECO:0000256" key="2">
    <source>
        <dbReference type="ARBA" id="ARBA00022603"/>
    </source>
</evidence>
<dbReference type="Gene3D" id="3.40.50.150">
    <property type="entry name" value="Vaccinia Virus protein VP39"/>
    <property type="match status" value="1"/>
</dbReference>
<proteinExistence type="predicted"/>
<reference evidence="7 8" key="1">
    <citation type="submission" date="2021-01" db="EMBL/GenBank/DDBJ databases">
        <title>Genome public.</title>
        <authorList>
            <person name="Liu C."/>
            <person name="Sun Q."/>
        </authorList>
    </citation>
    <scope>NUCLEOTIDE SEQUENCE [LARGE SCALE GENOMIC DNA]</scope>
    <source>
        <strain evidence="7 8">JC656</strain>
    </source>
</reference>
<dbReference type="EMBL" id="JAERRC010000032">
    <property type="protein sequence ID" value="MBL0706615.1"/>
    <property type="molecule type" value="Genomic_DNA"/>
</dbReference>
<dbReference type="NCBIfam" id="TIGR00536">
    <property type="entry name" value="hemK_fam"/>
    <property type="match status" value="1"/>
</dbReference>
<name>A0ABS1K512_9MICC</name>
<dbReference type="InterPro" id="IPR050320">
    <property type="entry name" value="N5-glutamine_MTase"/>
</dbReference>
<organism evidence="7 8">
    <name type="scientific">Sinomonas cellulolyticus</name>
    <dbReference type="NCBI Taxonomy" id="2801916"/>
    <lineage>
        <taxon>Bacteria</taxon>
        <taxon>Bacillati</taxon>
        <taxon>Actinomycetota</taxon>
        <taxon>Actinomycetes</taxon>
        <taxon>Micrococcales</taxon>
        <taxon>Micrococcaceae</taxon>
        <taxon>Sinomonas</taxon>
    </lineage>
</organism>
<dbReference type="PANTHER" id="PTHR18895">
    <property type="entry name" value="HEMK METHYLTRANSFERASE"/>
    <property type="match status" value="1"/>
</dbReference>
<feature type="domain" description="Methyltransferase small" evidence="6">
    <location>
        <begin position="78"/>
        <end position="190"/>
    </location>
</feature>
<dbReference type="NCBIfam" id="TIGR03704">
    <property type="entry name" value="PrmC_rel_meth"/>
    <property type="match status" value="1"/>
</dbReference>
<dbReference type="EC" id="2.1.1.297" evidence="1"/>
<dbReference type="CDD" id="cd02440">
    <property type="entry name" value="AdoMet_MTases"/>
    <property type="match status" value="1"/>
</dbReference>
<dbReference type="SUPFAM" id="SSF53335">
    <property type="entry name" value="S-adenosyl-L-methionine-dependent methyltransferases"/>
    <property type="match status" value="1"/>
</dbReference>
<dbReference type="InterPro" id="IPR022446">
    <property type="entry name" value="MeTrfrase_put"/>
</dbReference>
<gene>
    <name evidence="7" type="ORF">JJE72_14055</name>
</gene>
<keyword evidence="8" id="KW-1185">Reference proteome</keyword>
<keyword evidence="4" id="KW-0949">S-adenosyl-L-methionine</keyword>
<dbReference type="InterPro" id="IPR007848">
    <property type="entry name" value="Small_mtfrase_dom"/>
</dbReference>
<dbReference type="Gene3D" id="1.10.8.10">
    <property type="entry name" value="DNA helicase RuvA subunit, C-terminal domain"/>
    <property type="match status" value="1"/>
</dbReference>
<keyword evidence="3" id="KW-0808">Transferase</keyword>
<evidence type="ECO:0000259" key="6">
    <source>
        <dbReference type="Pfam" id="PF05175"/>
    </source>
</evidence>
<comment type="caution">
    <text evidence="7">The sequence shown here is derived from an EMBL/GenBank/DDBJ whole genome shotgun (WGS) entry which is preliminary data.</text>
</comment>
<keyword evidence="2" id="KW-0489">Methyltransferase</keyword>